<organism evidence="6 7">
    <name type="scientific">Australozyma saopauloensis</name>
    <dbReference type="NCBI Taxonomy" id="291208"/>
    <lineage>
        <taxon>Eukaryota</taxon>
        <taxon>Fungi</taxon>
        <taxon>Dikarya</taxon>
        <taxon>Ascomycota</taxon>
        <taxon>Saccharomycotina</taxon>
        <taxon>Pichiomycetes</taxon>
        <taxon>Metschnikowiaceae</taxon>
        <taxon>Australozyma</taxon>
    </lineage>
</organism>
<comment type="function">
    <text evidence="2">Component of the 19S cap proteasome complex which acts as a regulatory subunit of the 26S proteasome, involved in the ATP-dependent degradation of ubiquitinated proteins.</text>
</comment>
<dbReference type="KEGG" id="asau:88171302"/>
<dbReference type="GO" id="GO:0008541">
    <property type="term" value="C:proteasome regulatory particle, lid subcomplex"/>
    <property type="evidence" value="ECO:0007669"/>
    <property type="project" value="UniProtKB-ARBA"/>
</dbReference>
<dbReference type="PANTHER" id="PTHR14145">
    <property type="entry name" value="26S PROTESOME SUBUNIT 6"/>
    <property type="match status" value="1"/>
</dbReference>
<proteinExistence type="predicted"/>
<dbReference type="InterPro" id="IPR000717">
    <property type="entry name" value="PCI_dom"/>
</dbReference>
<dbReference type="AlphaFoldDB" id="A0AAX4H4Z6"/>
<dbReference type="Pfam" id="PF10602">
    <property type="entry name" value="RPN7"/>
    <property type="match status" value="1"/>
</dbReference>
<feature type="coiled-coil region" evidence="4">
    <location>
        <begin position="73"/>
        <end position="100"/>
    </location>
</feature>
<dbReference type="GeneID" id="88171302"/>
<dbReference type="SMART" id="SM00088">
    <property type="entry name" value="PINT"/>
    <property type="match status" value="1"/>
</dbReference>
<dbReference type="FunFam" id="1.25.40.570:FF:000005">
    <property type="entry name" value="26S proteasome regulatory subunit N7"/>
    <property type="match status" value="1"/>
</dbReference>
<evidence type="ECO:0000313" key="7">
    <source>
        <dbReference type="Proteomes" id="UP001338582"/>
    </source>
</evidence>
<dbReference type="Gene3D" id="1.25.40.570">
    <property type="match status" value="1"/>
</dbReference>
<dbReference type="InterPro" id="IPR049549">
    <property type="entry name" value="RPN7_PSMD6_C"/>
</dbReference>
<name>A0AAX4H4Z6_9ASCO</name>
<evidence type="ECO:0000256" key="3">
    <source>
        <dbReference type="ARBA" id="ARBA00093502"/>
    </source>
</evidence>
<evidence type="ECO:0000259" key="5">
    <source>
        <dbReference type="PROSITE" id="PS50250"/>
    </source>
</evidence>
<feature type="domain" description="PCI" evidence="5">
    <location>
        <begin position="193"/>
        <end position="365"/>
    </location>
</feature>
<evidence type="ECO:0000256" key="1">
    <source>
        <dbReference type="ARBA" id="ARBA00022942"/>
    </source>
</evidence>
<dbReference type="InterPro" id="IPR036390">
    <property type="entry name" value="WH_DNA-bd_sf"/>
</dbReference>
<dbReference type="Proteomes" id="UP001338582">
    <property type="component" value="Chromosome 1"/>
</dbReference>
<dbReference type="Pfam" id="PF01399">
    <property type="entry name" value="PCI"/>
    <property type="match status" value="1"/>
</dbReference>
<dbReference type="PANTHER" id="PTHR14145:SF1">
    <property type="entry name" value="26S PROTEASOME NON-ATPASE REGULATORY SUBUNIT 6"/>
    <property type="match status" value="1"/>
</dbReference>
<keyword evidence="4" id="KW-0175">Coiled coil</keyword>
<evidence type="ECO:0000313" key="6">
    <source>
        <dbReference type="EMBL" id="WPK23010.1"/>
    </source>
</evidence>
<dbReference type="InterPro" id="IPR045135">
    <property type="entry name" value="Rpn7_N"/>
</dbReference>
<dbReference type="PROSITE" id="PS50250">
    <property type="entry name" value="PCI"/>
    <property type="match status" value="1"/>
</dbReference>
<dbReference type="RefSeq" id="XP_062875397.1">
    <property type="nucleotide sequence ID" value="XM_063019327.1"/>
</dbReference>
<gene>
    <name evidence="6" type="ORF">PUMCH_000233</name>
</gene>
<evidence type="ECO:0000256" key="2">
    <source>
        <dbReference type="ARBA" id="ARBA00093435"/>
    </source>
</evidence>
<sequence>MSDFESDIPNIPDHNLSQKQFALRHSSENERAQIIDDIKQAIQAESMGPYYKYLTTELPQFFPYDDAFYQALTKENDEKLAQLQKNVSEAENDEESELDVNATLTSLAEYYTRIIDRKNATETYKKLLLLTQNTGAKIDILLSLARIDFFFLDYHKVSKHLTEVESLVEKGGDWERRNRHKTYQGVYLMATRKFSEASKFLIDSLATFTSTELCSYEQVAQYAIICGVLSLDRVDLKAKIVDLPEILAIYSSAKSLEPLISLTNSLYTCQYNCFFQFLLESNDYCLKKDKYLNAHANYFMRELRCKAYAQLLESYKSLSLKSMARNFNVSEEFLDEDLCHFIPNNKINCTIDKVNGIIETNRPDNKNSQYHLLIKQGDALLTKLQKYGAAVKLSGTERVA</sequence>
<reference evidence="6 7" key="1">
    <citation type="submission" date="2023-10" db="EMBL/GenBank/DDBJ databases">
        <title>Draft Genome Sequence of Candida saopaulonensis from a very Premature Infant with Sepsis.</title>
        <authorList>
            <person name="Ning Y."/>
            <person name="Dai R."/>
            <person name="Xiao M."/>
            <person name="Xu Y."/>
            <person name="Yan Q."/>
            <person name="Zhang L."/>
        </authorList>
    </citation>
    <scope>NUCLEOTIDE SEQUENCE [LARGE SCALE GENOMIC DNA]</scope>
    <source>
        <strain evidence="6 7">19XY460</strain>
    </source>
</reference>
<dbReference type="Pfam" id="PF21154">
    <property type="entry name" value="RPN7_PSMD6_C"/>
    <property type="match status" value="1"/>
</dbReference>
<dbReference type="InterPro" id="IPR019585">
    <property type="entry name" value="Rpn7/CSN1"/>
</dbReference>
<comment type="subunit">
    <text evidence="3">The 26S proteasome is composed of a core protease, known as the 20S proteasome, capped at one or both ends by the 19S regulatory complex (RC). The RC is composed of at least 18 different subunits in two subcomplexes, the base and the lid, which form the portions proximal and distal to the 20S proteolytic core, respectively. Component of the lid subcomplex of the 19S RC.</text>
</comment>
<accession>A0AAX4H4Z6</accession>
<dbReference type="GO" id="GO:0043161">
    <property type="term" value="P:proteasome-mediated ubiquitin-dependent protein catabolic process"/>
    <property type="evidence" value="ECO:0007669"/>
    <property type="project" value="TreeGrafter"/>
</dbReference>
<dbReference type="SUPFAM" id="SSF46785">
    <property type="entry name" value="Winged helix' DNA-binding domain"/>
    <property type="match status" value="1"/>
</dbReference>
<keyword evidence="7" id="KW-1185">Reference proteome</keyword>
<protein>
    <recommendedName>
        <fullName evidence="5">PCI domain-containing protein</fullName>
    </recommendedName>
</protein>
<keyword evidence="1" id="KW-0647">Proteasome</keyword>
<dbReference type="EMBL" id="CP138894">
    <property type="protein sequence ID" value="WPK23010.1"/>
    <property type="molecule type" value="Genomic_DNA"/>
</dbReference>
<evidence type="ECO:0000256" key="4">
    <source>
        <dbReference type="SAM" id="Coils"/>
    </source>
</evidence>